<dbReference type="InterPro" id="IPR037185">
    <property type="entry name" value="EmrE-like"/>
</dbReference>
<dbReference type="AlphaFoldDB" id="A0A7X1XGY7"/>
<keyword evidence="3 6" id="KW-0812">Transmembrane</keyword>
<dbReference type="InterPro" id="IPR000620">
    <property type="entry name" value="EamA_dom"/>
</dbReference>
<evidence type="ECO:0000259" key="7">
    <source>
        <dbReference type="Pfam" id="PF00892"/>
    </source>
</evidence>
<comment type="subcellular location">
    <subcellularLocation>
        <location evidence="1">Cell membrane</location>
        <topology evidence="1">Multi-pass membrane protein</topology>
    </subcellularLocation>
</comment>
<evidence type="ECO:0000256" key="5">
    <source>
        <dbReference type="ARBA" id="ARBA00023136"/>
    </source>
</evidence>
<dbReference type="PANTHER" id="PTHR32322">
    <property type="entry name" value="INNER MEMBRANE TRANSPORTER"/>
    <property type="match status" value="1"/>
</dbReference>
<protein>
    <submittedName>
        <fullName evidence="8">EamA family transporter</fullName>
    </submittedName>
</protein>
<feature type="transmembrane region" description="Helical" evidence="6">
    <location>
        <begin position="206"/>
        <end position="225"/>
    </location>
</feature>
<name>A0A7X1XGY7_9PSED</name>
<evidence type="ECO:0000256" key="6">
    <source>
        <dbReference type="SAM" id="Phobius"/>
    </source>
</evidence>
<feature type="transmembrane region" description="Helical" evidence="6">
    <location>
        <begin position="277"/>
        <end position="298"/>
    </location>
</feature>
<feature type="transmembrane region" description="Helical" evidence="6">
    <location>
        <begin position="333"/>
        <end position="350"/>
    </location>
</feature>
<proteinExistence type="predicted"/>
<evidence type="ECO:0000313" key="9">
    <source>
        <dbReference type="Proteomes" id="UP000489190"/>
    </source>
</evidence>
<evidence type="ECO:0000313" key="8">
    <source>
        <dbReference type="EMBL" id="MQT91375.1"/>
    </source>
</evidence>
<feature type="transmembrane region" description="Helical" evidence="6">
    <location>
        <begin position="154"/>
        <end position="173"/>
    </location>
</feature>
<dbReference type="InterPro" id="IPR050638">
    <property type="entry name" value="AA-Vitamin_Transporters"/>
</dbReference>
<keyword evidence="2" id="KW-1003">Cell membrane</keyword>
<dbReference type="Pfam" id="PF00892">
    <property type="entry name" value="EamA"/>
    <property type="match status" value="2"/>
</dbReference>
<feature type="transmembrane region" description="Helical" evidence="6">
    <location>
        <begin position="123"/>
        <end position="148"/>
    </location>
</feature>
<dbReference type="Proteomes" id="UP000489190">
    <property type="component" value="Unassembled WGS sequence"/>
</dbReference>
<feature type="transmembrane region" description="Helical" evidence="6">
    <location>
        <begin position="237"/>
        <end position="257"/>
    </location>
</feature>
<dbReference type="EMBL" id="WIWI01000060">
    <property type="protein sequence ID" value="MQT91375.1"/>
    <property type="molecule type" value="Genomic_DNA"/>
</dbReference>
<dbReference type="RefSeq" id="WP_153330111.1">
    <property type="nucleotide sequence ID" value="NZ_WIWI01000060.1"/>
</dbReference>
<feature type="transmembrane region" description="Helical" evidence="6">
    <location>
        <begin position="305"/>
        <end position="327"/>
    </location>
</feature>
<feature type="domain" description="EamA" evidence="7">
    <location>
        <begin position="208"/>
        <end position="349"/>
    </location>
</feature>
<sequence>MHKRWLKYPRLFLGLGKALWSRVGRKGKRNNFDVWVVVTRKAYLFKMRQGEINGTQENKSCFTRYSFGHHGCNVLGGGALVMSKGALGSFYPVTLLIIQLMASVTFLWCVVAFRKASAPTANVLVKLSFLGLLEPCLTYVLVLIGLTFTGASEASLLQSLESIMIVLLAMLLLKEIPSINFIVLSAMILVGLFFALDIHGGNVKEVWFGASLISLGMLSAAFYVVLSSRIAKEQDVFYIVACQQTLALVASILMLPLEWTIYPESKAFAALPGSLEVWGLALVSGIVQYALAFSFYIYSLKYIRAGLAGMFLNLVPVIGVVGAVVFLGERLSLLQVGGAALTIIALVLIAKNAASENTLKDYIKK</sequence>
<keyword evidence="5 6" id="KW-0472">Membrane</keyword>
<dbReference type="PANTHER" id="PTHR32322:SF18">
    <property type="entry name" value="S-ADENOSYLMETHIONINE_S-ADENOSYLHOMOCYSTEINE TRANSPORTER"/>
    <property type="match status" value="1"/>
</dbReference>
<evidence type="ECO:0000256" key="1">
    <source>
        <dbReference type="ARBA" id="ARBA00004651"/>
    </source>
</evidence>
<feature type="domain" description="EamA" evidence="7">
    <location>
        <begin position="77"/>
        <end position="195"/>
    </location>
</feature>
<evidence type="ECO:0000256" key="2">
    <source>
        <dbReference type="ARBA" id="ARBA00022475"/>
    </source>
</evidence>
<accession>A0A7X1XGY7</accession>
<feature type="transmembrane region" description="Helical" evidence="6">
    <location>
        <begin position="180"/>
        <end position="200"/>
    </location>
</feature>
<comment type="caution">
    <text evidence="8">The sequence shown here is derived from an EMBL/GenBank/DDBJ whole genome shotgun (WGS) entry which is preliminary data.</text>
</comment>
<dbReference type="SUPFAM" id="SSF103481">
    <property type="entry name" value="Multidrug resistance efflux transporter EmrE"/>
    <property type="match status" value="2"/>
</dbReference>
<evidence type="ECO:0000256" key="4">
    <source>
        <dbReference type="ARBA" id="ARBA00022989"/>
    </source>
</evidence>
<reference evidence="8 9" key="1">
    <citation type="submission" date="2019-10" db="EMBL/GenBank/DDBJ databases">
        <title>Evaluation of single-gene subtyping targets for Pseudomonas.</title>
        <authorList>
            <person name="Reichler S.J."/>
            <person name="Orsi R.H."/>
            <person name="Wiedmann M."/>
            <person name="Martin N.H."/>
            <person name="Murphy S.I."/>
        </authorList>
    </citation>
    <scope>NUCLEOTIDE SEQUENCE [LARGE SCALE GENOMIC DNA]</scope>
    <source>
        <strain evidence="8 9">FSL R10-3254</strain>
    </source>
</reference>
<keyword evidence="4 6" id="KW-1133">Transmembrane helix</keyword>
<organism evidence="8 9">
    <name type="scientific">Pseudomonas helleri</name>
    <dbReference type="NCBI Taxonomy" id="1608996"/>
    <lineage>
        <taxon>Bacteria</taxon>
        <taxon>Pseudomonadati</taxon>
        <taxon>Pseudomonadota</taxon>
        <taxon>Gammaproteobacteria</taxon>
        <taxon>Pseudomonadales</taxon>
        <taxon>Pseudomonadaceae</taxon>
        <taxon>Pseudomonas</taxon>
    </lineage>
</organism>
<feature type="transmembrane region" description="Helical" evidence="6">
    <location>
        <begin position="90"/>
        <end position="111"/>
    </location>
</feature>
<evidence type="ECO:0000256" key="3">
    <source>
        <dbReference type="ARBA" id="ARBA00022692"/>
    </source>
</evidence>
<gene>
    <name evidence="8" type="ORF">GHO39_19875</name>
</gene>
<dbReference type="GO" id="GO:0005886">
    <property type="term" value="C:plasma membrane"/>
    <property type="evidence" value="ECO:0007669"/>
    <property type="project" value="UniProtKB-SubCell"/>
</dbReference>
<dbReference type="Gene3D" id="1.10.3730.20">
    <property type="match status" value="1"/>
</dbReference>